<accession>A0A2S0WC43</accession>
<proteinExistence type="predicted"/>
<dbReference type="Proteomes" id="UP000244754">
    <property type="component" value="Chromosome"/>
</dbReference>
<gene>
    <name evidence="1" type="ORF">C3E79_01520</name>
</gene>
<sequence length="138" mass="14507">MSGINWRRRLIQLILALYACALLGSVAMVAGPAINDAKIAAAPGRGMATVTQVGLLRTSVDYQDEQGRYHSPRDGLLYPTGLGEGQRVWVTYATTDPDVVKVEGRGWGLAVIPALSVAAVATLLAAGAYAAVVRVTKN</sequence>
<organism evidence="1 2">
    <name type="scientific">Corynebacterium liangguodongii</name>
    <dbReference type="NCBI Taxonomy" id="2079535"/>
    <lineage>
        <taxon>Bacteria</taxon>
        <taxon>Bacillati</taxon>
        <taxon>Actinomycetota</taxon>
        <taxon>Actinomycetes</taxon>
        <taxon>Mycobacteriales</taxon>
        <taxon>Corynebacteriaceae</taxon>
        <taxon>Corynebacterium</taxon>
    </lineage>
</organism>
<dbReference type="AlphaFoldDB" id="A0A2S0WC43"/>
<evidence type="ECO:0000313" key="2">
    <source>
        <dbReference type="Proteomes" id="UP000244754"/>
    </source>
</evidence>
<dbReference type="OrthoDB" id="4426042at2"/>
<dbReference type="EMBL" id="CP026948">
    <property type="protein sequence ID" value="AWB83328.1"/>
    <property type="molecule type" value="Genomic_DNA"/>
</dbReference>
<evidence type="ECO:0000313" key="1">
    <source>
        <dbReference type="EMBL" id="AWB83328.1"/>
    </source>
</evidence>
<keyword evidence="2" id="KW-1185">Reference proteome</keyword>
<dbReference type="PROSITE" id="PS51257">
    <property type="entry name" value="PROKAR_LIPOPROTEIN"/>
    <property type="match status" value="1"/>
</dbReference>
<reference evidence="2" key="1">
    <citation type="submission" date="2018-01" db="EMBL/GenBank/DDBJ databases">
        <authorList>
            <person name="Li J."/>
        </authorList>
    </citation>
    <scope>NUCLEOTIDE SEQUENCE [LARGE SCALE GENOMIC DNA]</scope>
    <source>
        <strain evidence="2">2184</strain>
    </source>
</reference>
<dbReference type="KEGG" id="clia:C3E79_01520"/>
<protein>
    <submittedName>
        <fullName evidence="1">DUF3592 domain-containing protein</fullName>
    </submittedName>
</protein>
<name>A0A2S0WC43_9CORY</name>